<reference evidence="1" key="2">
    <citation type="submission" date="2021-06" db="EMBL/GenBank/DDBJ databases">
        <title>Collection of gut derived symbiotic bacterial strains cultured from healthy donors.</title>
        <authorList>
            <person name="Lin H."/>
            <person name="Littmann E."/>
            <person name="Pamer E.G."/>
        </authorList>
    </citation>
    <scope>NUCLEOTIDE SEQUENCE</scope>
    <source>
        <strain evidence="1">MSK.21.60</strain>
    </source>
</reference>
<reference evidence="6 7" key="1">
    <citation type="submission" date="2019-09" db="EMBL/GenBank/DDBJ databases">
        <title>Distinct polysaccharide growth profiles of human intestinal Prevotella copri isolates.</title>
        <authorList>
            <person name="Fehlner-Peach H."/>
            <person name="Magnabosco C."/>
            <person name="Raghavan V."/>
            <person name="Scher J.U."/>
            <person name="Tett A."/>
            <person name="Cox L.M."/>
            <person name="Gottsegen C."/>
            <person name="Watters A."/>
            <person name="Wiltshire- Gordon J.D."/>
            <person name="Segata N."/>
            <person name="Bonneau R."/>
            <person name="Littman D.R."/>
        </authorList>
    </citation>
    <scope>NUCLEOTIDE SEQUENCE [LARGE SCALE GENOMIC DNA]</scope>
    <source>
        <strain evidence="5">IAA108</strain>
        <strain evidence="7">iAA108</strain>
        <strain evidence="4">IK21513</strain>
        <strain evidence="6">iK21513</strain>
    </source>
</reference>
<reference evidence="3" key="4">
    <citation type="submission" date="2022-11" db="EMBL/GenBank/DDBJ databases">
        <title>Genomic repertoires linked with pathogenic potency of arthritogenic Prevotella copri isolated from the gut of rheumatoid arthritis patients.</title>
        <authorList>
            <person name="Nii T."/>
            <person name="Maeda Y."/>
            <person name="Motooka D."/>
            <person name="Naito M."/>
            <person name="Matsumoto Y."/>
            <person name="Ogawa T."/>
            <person name="Oguro-Igashira E."/>
            <person name="Kishikawa T."/>
            <person name="Yamashita M."/>
            <person name="Koizumi S."/>
            <person name="Kurakawa T."/>
            <person name="Okumura R."/>
            <person name="Kayama H."/>
            <person name="Murakami M."/>
            <person name="Sakaguchi T."/>
            <person name="Das B."/>
            <person name="Nakamura S."/>
            <person name="Okada Y."/>
            <person name="Kumanogoh A."/>
            <person name="Takeda K."/>
        </authorList>
    </citation>
    <scope>NUCLEOTIDE SEQUENCE</scope>
    <source>
        <strain evidence="3">RA-N001-16</strain>
    </source>
</reference>
<evidence type="ECO:0000313" key="1">
    <source>
        <dbReference type="EMBL" id="MBV3408515.1"/>
    </source>
</evidence>
<proteinExistence type="predicted"/>
<dbReference type="Proteomes" id="UP001209476">
    <property type="component" value="Unassembled WGS sequence"/>
</dbReference>
<dbReference type="Proteomes" id="UP000421408">
    <property type="component" value="Unassembled WGS sequence"/>
</dbReference>
<reference evidence="2" key="3">
    <citation type="submission" date="2022-07" db="EMBL/GenBank/DDBJ databases">
        <title>Prevotella copri.</title>
        <authorList>
            <person name="Yang C."/>
        </authorList>
    </citation>
    <scope>NUCLEOTIDE SEQUENCE</scope>
    <source>
        <strain evidence="2">HF1805</strain>
    </source>
</reference>
<organism evidence="4 6">
    <name type="scientific">Segatella copri</name>
    <dbReference type="NCBI Taxonomy" id="165179"/>
    <lineage>
        <taxon>Bacteria</taxon>
        <taxon>Pseudomonadati</taxon>
        <taxon>Bacteroidota</taxon>
        <taxon>Bacteroidia</taxon>
        <taxon>Bacteroidales</taxon>
        <taxon>Prevotellaceae</taxon>
        <taxon>Segatella</taxon>
    </lineage>
</organism>
<dbReference type="Proteomes" id="UP001205506">
    <property type="component" value="Unassembled WGS sequence"/>
</dbReference>
<dbReference type="EMBL" id="JAHOEP010000022">
    <property type="protein sequence ID" value="MBV3408515.1"/>
    <property type="molecule type" value="Genomic_DNA"/>
</dbReference>
<evidence type="ECO:0000313" key="3">
    <source>
        <dbReference type="EMBL" id="MCW4165649.1"/>
    </source>
</evidence>
<evidence type="ECO:0000313" key="6">
    <source>
        <dbReference type="Proteomes" id="UP000406735"/>
    </source>
</evidence>
<accession>A0A5P0XVP9</accession>
<gene>
    <name evidence="5" type="ORF">F7D74_11640</name>
    <name evidence="4" type="ORF">F7D97_12230</name>
    <name evidence="1" type="ORF">KSW80_08910</name>
    <name evidence="2" type="ORF">NNC68_08640</name>
    <name evidence="3" type="ORF">ONS98_10580</name>
</gene>
<evidence type="ECO:0000313" key="5">
    <source>
        <dbReference type="EMBL" id="MQN84610.1"/>
    </source>
</evidence>
<dbReference type="EMBL" id="JANDWU010000013">
    <property type="protein sequence ID" value="MCP9549539.1"/>
    <property type="molecule type" value="Genomic_DNA"/>
</dbReference>
<comment type="caution">
    <text evidence="4">The sequence shown here is derived from an EMBL/GenBank/DDBJ whole genome shotgun (WGS) entry which is preliminary data.</text>
</comment>
<dbReference type="Proteomes" id="UP001196316">
    <property type="component" value="Unassembled WGS sequence"/>
</dbReference>
<evidence type="ECO:0000313" key="7">
    <source>
        <dbReference type="Proteomes" id="UP000421408"/>
    </source>
</evidence>
<dbReference type="AlphaFoldDB" id="A0A5P0XVP9"/>
<evidence type="ECO:0000313" key="2">
    <source>
        <dbReference type="EMBL" id="MCP9549539.1"/>
    </source>
</evidence>
<evidence type="ECO:0000313" key="4">
    <source>
        <dbReference type="EMBL" id="MQN10669.1"/>
    </source>
</evidence>
<dbReference type="RefSeq" id="WP_153080696.1">
    <property type="nucleotide sequence ID" value="NZ_DAWERD010000025.1"/>
</dbReference>
<protein>
    <submittedName>
        <fullName evidence="1">Type II toxin-antitoxin system RelE/ParE family toxin</fullName>
    </submittedName>
</protein>
<dbReference type="Gene3D" id="3.30.2310.20">
    <property type="entry name" value="RelE-like"/>
    <property type="match status" value="1"/>
</dbReference>
<dbReference type="EMBL" id="VZCY01000099">
    <property type="protein sequence ID" value="MQN10669.1"/>
    <property type="molecule type" value="Genomic_DNA"/>
</dbReference>
<dbReference type="EMBL" id="JAPDUM010000001">
    <property type="protein sequence ID" value="MCW4165649.1"/>
    <property type="molecule type" value="Genomic_DNA"/>
</dbReference>
<name>A0A5P0XVP9_9BACT</name>
<dbReference type="Proteomes" id="UP000406735">
    <property type="component" value="Unassembled WGS sequence"/>
</dbReference>
<sequence>MAEIVVHKLYEEKERQYIIDAYENFGKKTARKWKEELKKIQNFLKKYPEGKPPFLGAPKFSYLLRGANFMRNFKLVYYYDESLDVVHIVDIWDMRQNPKRFSVSKYK</sequence>
<dbReference type="EMBL" id="VZCC01000089">
    <property type="protein sequence ID" value="MQN84610.1"/>
    <property type="molecule type" value="Genomic_DNA"/>
</dbReference>
<dbReference type="InterPro" id="IPR035093">
    <property type="entry name" value="RelE/ParE_toxin_dom_sf"/>
</dbReference>